<dbReference type="GO" id="GO:0045490">
    <property type="term" value="P:pectin catabolic process"/>
    <property type="evidence" value="ECO:0007669"/>
    <property type="project" value="UniProtKB-ARBA"/>
</dbReference>
<dbReference type="SMART" id="SM00710">
    <property type="entry name" value="PbH1"/>
    <property type="match status" value="7"/>
</dbReference>
<evidence type="ECO:0000256" key="7">
    <source>
        <dbReference type="ARBA" id="ARBA00023157"/>
    </source>
</evidence>
<dbReference type="GO" id="GO:0046576">
    <property type="term" value="F:rhamnogalacturonan alpha-L-rhamnopyranosyl-(1-&gt;4)-alpha-D-galactopyranosyluronide lyase activity"/>
    <property type="evidence" value="ECO:0007669"/>
    <property type="project" value="UniProtKB-ARBA"/>
</dbReference>
<dbReference type="GO" id="GO:0005576">
    <property type="term" value="C:extracellular region"/>
    <property type="evidence" value="ECO:0007669"/>
    <property type="project" value="UniProtKB-SubCell"/>
</dbReference>
<evidence type="ECO:0000256" key="4">
    <source>
        <dbReference type="ARBA" id="ARBA00022729"/>
    </source>
</evidence>
<keyword evidence="7" id="KW-1015">Disulfide bond</keyword>
<keyword evidence="14" id="KW-1185">Reference proteome</keyword>
<dbReference type="AlphaFoldDB" id="A0A9P6X140"/>
<comment type="subcellular location">
    <subcellularLocation>
        <location evidence="1">Secreted</location>
    </subcellularLocation>
</comment>
<organism evidence="13 14">
    <name type="scientific">Rhizopus oryzae</name>
    <name type="common">Mucormycosis agent</name>
    <name type="synonym">Rhizopus arrhizus var. delemar</name>
    <dbReference type="NCBI Taxonomy" id="64495"/>
    <lineage>
        <taxon>Eukaryota</taxon>
        <taxon>Fungi</taxon>
        <taxon>Fungi incertae sedis</taxon>
        <taxon>Mucoromycota</taxon>
        <taxon>Mucoromycotina</taxon>
        <taxon>Mucoromycetes</taxon>
        <taxon>Mucorales</taxon>
        <taxon>Mucorineae</taxon>
        <taxon>Rhizopodaceae</taxon>
        <taxon>Rhizopus</taxon>
    </lineage>
</organism>
<comment type="caution">
    <text evidence="13">The sequence shown here is derived from an EMBL/GenBank/DDBJ whole genome shotgun (WGS) entry which is preliminary data.</text>
</comment>
<evidence type="ECO:0000256" key="5">
    <source>
        <dbReference type="ARBA" id="ARBA00022737"/>
    </source>
</evidence>
<keyword evidence="5" id="KW-0677">Repeat</keyword>
<dbReference type="PANTHER" id="PTHR31736">
    <property type="match status" value="1"/>
</dbReference>
<dbReference type="InterPro" id="IPR012334">
    <property type="entry name" value="Pectin_lyas_fold"/>
</dbReference>
<keyword evidence="8" id="KW-0325">Glycoprotein</keyword>
<sequence length="385" mass="40999">MVRFISLNFSVTALLLFSFRTHLTTAASTNTCVVAKSSSDDAIAIAKAFEDCKTDGTVVFSKNTTYSLKSVLELSGLQNVNVDLAGTIELPARNTSYSNMSAFIHFEGSNINLYGDGLIIGNGQPWYDALDHTAPPTILVSANDSSFGSFRIVNAPRAHMRIKNSNNILVHNVTFHTASSNICYLPKNTDALQITQSSNIVFKDSYLTVGDDCTAINGGVTNVTVSNIICNGGHGFSVGSLGKGGSRDVVRQVQVRDSTCNGCENGVRIKTWPGGQGSVSDVNYSNIVLNNVDNPILVTTHYCDPNVIEYCNSNDTISLTISDVHFKDITGSISALGNPVVNINCSSLTPCSDFTLSGVDITRVTNTSNNVCENLNGSSDISACS</sequence>
<dbReference type="InterPro" id="IPR000743">
    <property type="entry name" value="Glyco_hydro_28"/>
</dbReference>
<keyword evidence="9 11" id="KW-0326">Glycosidase</keyword>
<protein>
    <submittedName>
        <fullName evidence="13">Uncharacterized protein</fullName>
    </submittedName>
</protein>
<evidence type="ECO:0000256" key="8">
    <source>
        <dbReference type="ARBA" id="ARBA00023180"/>
    </source>
</evidence>
<dbReference type="Proteomes" id="UP000716291">
    <property type="component" value="Unassembled WGS sequence"/>
</dbReference>
<feature type="signal peptide" evidence="12">
    <location>
        <begin position="1"/>
        <end position="26"/>
    </location>
</feature>
<proteinExistence type="inferred from homology"/>
<evidence type="ECO:0000256" key="6">
    <source>
        <dbReference type="ARBA" id="ARBA00022801"/>
    </source>
</evidence>
<evidence type="ECO:0000313" key="13">
    <source>
        <dbReference type="EMBL" id="KAG1303042.1"/>
    </source>
</evidence>
<reference evidence="13" key="1">
    <citation type="journal article" date="2020" name="Microb. Genom.">
        <title>Genetic diversity of clinical and environmental Mucorales isolates obtained from an investigation of mucormycosis cases among solid organ transplant recipients.</title>
        <authorList>
            <person name="Nguyen M.H."/>
            <person name="Kaul D."/>
            <person name="Muto C."/>
            <person name="Cheng S.J."/>
            <person name="Richter R.A."/>
            <person name="Bruno V.M."/>
            <person name="Liu G."/>
            <person name="Beyhan S."/>
            <person name="Sundermann A.J."/>
            <person name="Mounaud S."/>
            <person name="Pasculle A.W."/>
            <person name="Nierman W.C."/>
            <person name="Driscoll E."/>
            <person name="Cumbie R."/>
            <person name="Clancy C.J."/>
            <person name="Dupont C.L."/>
        </authorList>
    </citation>
    <scope>NUCLEOTIDE SEQUENCE</scope>
    <source>
        <strain evidence="13">GL11</strain>
    </source>
</reference>
<evidence type="ECO:0000256" key="10">
    <source>
        <dbReference type="ARBA" id="ARBA00023316"/>
    </source>
</evidence>
<evidence type="ECO:0000256" key="9">
    <source>
        <dbReference type="ARBA" id="ARBA00023295"/>
    </source>
</evidence>
<keyword evidence="4 12" id="KW-0732">Signal</keyword>
<dbReference type="OrthoDB" id="187139at2759"/>
<gene>
    <name evidence="13" type="ORF">G6F64_010416</name>
</gene>
<evidence type="ECO:0000313" key="14">
    <source>
        <dbReference type="Proteomes" id="UP000716291"/>
    </source>
</evidence>
<dbReference type="InterPro" id="IPR011050">
    <property type="entry name" value="Pectin_lyase_fold/virulence"/>
</dbReference>
<dbReference type="Pfam" id="PF00295">
    <property type="entry name" value="Glyco_hydro_28"/>
    <property type="match status" value="1"/>
</dbReference>
<feature type="chain" id="PRO_5040205568" evidence="12">
    <location>
        <begin position="27"/>
        <end position="385"/>
    </location>
</feature>
<dbReference type="EMBL" id="JAANQT010002153">
    <property type="protein sequence ID" value="KAG1303042.1"/>
    <property type="molecule type" value="Genomic_DNA"/>
</dbReference>
<evidence type="ECO:0000256" key="12">
    <source>
        <dbReference type="SAM" id="SignalP"/>
    </source>
</evidence>
<dbReference type="GO" id="GO:0071555">
    <property type="term" value="P:cell wall organization"/>
    <property type="evidence" value="ECO:0007669"/>
    <property type="project" value="UniProtKB-KW"/>
</dbReference>
<dbReference type="SUPFAM" id="SSF51126">
    <property type="entry name" value="Pectin lyase-like"/>
    <property type="match status" value="1"/>
</dbReference>
<dbReference type="Gene3D" id="2.160.20.10">
    <property type="entry name" value="Single-stranded right-handed beta-helix, Pectin lyase-like"/>
    <property type="match status" value="1"/>
</dbReference>
<evidence type="ECO:0000256" key="3">
    <source>
        <dbReference type="ARBA" id="ARBA00022525"/>
    </source>
</evidence>
<keyword evidence="3" id="KW-0964">Secreted</keyword>
<evidence type="ECO:0000256" key="2">
    <source>
        <dbReference type="ARBA" id="ARBA00008834"/>
    </source>
</evidence>
<evidence type="ECO:0000256" key="1">
    <source>
        <dbReference type="ARBA" id="ARBA00004613"/>
    </source>
</evidence>
<dbReference type="PANTHER" id="PTHR31736:SF19">
    <property type="entry name" value="PECTIN LYASE SUPERFAMILY PROTEIN-RELATED"/>
    <property type="match status" value="1"/>
</dbReference>
<keyword evidence="10" id="KW-0961">Cell wall biogenesis/degradation</keyword>
<dbReference type="InterPro" id="IPR006626">
    <property type="entry name" value="PbH1"/>
</dbReference>
<accession>A0A9P6X140</accession>
<dbReference type="GO" id="GO:0004650">
    <property type="term" value="F:polygalacturonase activity"/>
    <property type="evidence" value="ECO:0007669"/>
    <property type="project" value="InterPro"/>
</dbReference>
<keyword evidence="6 11" id="KW-0378">Hydrolase</keyword>
<comment type="similarity">
    <text evidence="2 11">Belongs to the glycosyl hydrolase 28 family.</text>
</comment>
<name>A0A9P6X140_RHIOR</name>
<evidence type="ECO:0000256" key="11">
    <source>
        <dbReference type="RuleBase" id="RU361169"/>
    </source>
</evidence>